<dbReference type="Pfam" id="PF01522">
    <property type="entry name" value="Polysacc_deac_1"/>
    <property type="match status" value="1"/>
</dbReference>
<dbReference type="GO" id="GO:0046872">
    <property type="term" value="F:metal ion binding"/>
    <property type="evidence" value="ECO:0007669"/>
    <property type="project" value="UniProtKB-KW"/>
</dbReference>
<keyword evidence="4" id="KW-0325">Glycoprotein</keyword>
<feature type="signal peptide" evidence="12">
    <location>
        <begin position="1"/>
        <end position="19"/>
    </location>
</feature>
<accession>A0A409WJZ3</accession>
<dbReference type="SUPFAM" id="SSF88713">
    <property type="entry name" value="Glycoside hydrolase/deacetylase"/>
    <property type="match status" value="1"/>
</dbReference>
<evidence type="ECO:0000256" key="12">
    <source>
        <dbReference type="SAM" id="SignalP"/>
    </source>
</evidence>
<evidence type="ECO:0000256" key="8">
    <source>
        <dbReference type="ARBA" id="ARBA00023136"/>
    </source>
</evidence>
<dbReference type="STRING" id="181874.A0A409WJZ3"/>
<comment type="caution">
    <text evidence="14">The sequence shown here is derived from an EMBL/GenBank/DDBJ whole genome shotgun (WGS) entry which is preliminary data.</text>
</comment>
<keyword evidence="6 12" id="KW-0732">Signal</keyword>
<dbReference type="EMBL" id="NHTK01005447">
    <property type="protein sequence ID" value="PPQ78835.1"/>
    <property type="molecule type" value="Genomic_DNA"/>
</dbReference>
<dbReference type="CDD" id="cd10951">
    <property type="entry name" value="CE4_ClCDA_like"/>
    <property type="match status" value="1"/>
</dbReference>
<dbReference type="GO" id="GO:0071555">
    <property type="term" value="P:cell wall organization"/>
    <property type="evidence" value="ECO:0007669"/>
    <property type="project" value="UniProtKB-KW"/>
</dbReference>
<evidence type="ECO:0000256" key="10">
    <source>
        <dbReference type="ARBA" id="ARBA00023288"/>
    </source>
</evidence>
<evidence type="ECO:0000256" key="6">
    <source>
        <dbReference type="ARBA" id="ARBA00022729"/>
    </source>
</evidence>
<evidence type="ECO:0000313" key="14">
    <source>
        <dbReference type="EMBL" id="PPQ78835.1"/>
    </source>
</evidence>
<evidence type="ECO:0000256" key="7">
    <source>
        <dbReference type="ARBA" id="ARBA00022801"/>
    </source>
</evidence>
<dbReference type="InterPro" id="IPR002509">
    <property type="entry name" value="NODB_dom"/>
</dbReference>
<keyword evidence="15" id="KW-1185">Reference proteome</keyword>
<keyword evidence="9" id="KW-0119">Carbohydrate metabolism</keyword>
<keyword evidence="11" id="KW-0961">Cell wall biogenesis/degradation</keyword>
<sequence>MLSLLVCALLLSPFFGVLAASVSEEQSEAPGIRSLFKSPLNIDKRSPGQLIKSCTVPGTVALTFDDGPYYYIYDLVKMLDAAGAKATFFFNGKNNFCIYDEDNVKRVRFAYNRGHQVASHTWAHMNLTSATISNDKVHDEMWKLDLALTRITGADPAFMRPPYGAYNQTVLNISKDRGQAVVLWDLDSEDTSKTPSVQNSINIYNKKIKENPLPNGRILTLNHETKRKSSSRIHASFFFDDMFQVMPAVLQSLKKAGYRMVTVAECLGKRPYRSVKAPEARTDKWKC</sequence>
<dbReference type="AlphaFoldDB" id="A0A409WJZ3"/>
<keyword evidence="7" id="KW-0378">Hydrolase</keyword>
<gene>
    <name evidence="14" type="ORF">CVT24_002383</name>
</gene>
<organism evidence="14 15">
    <name type="scientific">Panaeolus cyanescens</name>
    <dbReference type="NCBI Taxonomy" id="181874"/>
    <lineage>
        <taxon>Eukaryota</taxon>
        <taxon>Fungi</taxon>
        <taxon>Dikarya</taxon>
        <taxon>Basidiomycota</taxon>
        <taxon>Agaricomycotina</taxon>
        <taxon>Agaricomycetes</taxon>
        <taxon>Agaricomycetidae</taxon>
        <taxon>Agaricales</taxon>
        <taxon>Agaricineae</taxon>
        <taxon>Galeropsidaceae</taxon>
        <taxon>Panaeolus</taxon>
    </lineage>
</organism>
<evidence type="ECO:0000256" key="5">
    <source>
        <dbReference type="ARBA" id="ARBA00022723"/>
    </source>
</evidence>
<dbReference type="GO" id="GO:0005886">
    <property type="term" value="C:plasma membrane"/>
    <property type="evidence" value="ECO:0007669"/>
    <property type="project" value="UniProtKB-SubCell"/>
</dbReference>
<dbReference type="GO" id="GO:0098552">
    <property type="term" value="C:side of membrane"/>
    <property type="evidence" value="ECO:0007669"/>
    <property type="project" value="UniProtKB-KW"/>
</dbReference>
<dbReference type="PANTHER" id="PTHR46471:SF2">
    <property type="entry name" value="CHITIN DEACETYLASE-RELATED"/>
    <property type="match status" value="1"/>
</dbReference>
<keyword evidence="4" id="KW-0336">GPI-anchor</keyword>
<evidence type="ECO:0000256" key="9">
    <source>
        <dbReference type="ARBA" id="ARBA00023277"/>
    </source>
</evidence>
<evidence type="ECO:0000259" key="13">
    <source>
        <dbReference type="PROSITE" id="PS51677"/>
    </source>
</evidence>
<protein>
    <recommendedName>
        <fullName evidence="13">NodB homology domain-containing protein</fullName>
    </recommendedName>
</protein>
<dbReference type="Gene3D" id="3.20.20.370">
    <property type="entry name" value="Glycoside hydrolase/deacetylase"/>
    <property type="match status" value="1"/>
</dbReference>
<keyword evidence="8" id="KW-0472">Membrane</keyword>
<dbReference type="InParanoid" id="A0A409WJZ3"/>
<name>A0A409WJZ3_9AGAR</name>
<keyword evidence="3" id="KW-1003">Cell membrane</keyword>
<feature type="chain" id="PRO_5019162856" description="NodB homology domain-containing protein" evidence="12">
    <location>
        <begin position="20"/>
        <end position="287"/>
    </location>
</feature>
<proteinExistence type="predicted"/>
<comment type="cofactor">
    <cofactor evidence="1">
        <name>Co(2+)</name>
        <dbReference type="ChEBI" id="CHEBI:48828"/>
    </cofactor>
</comment>
<comment type="subcellular location">
    <subcellularLocation>
        <location evidence="2">Cell membrane</location>
        <topology evidence="2">Lipid-anchor</topology>
        <topology evidence="2">GPI-anchor</topology>
    </subcellularLocation>
</comment>
<dbReference type="GO" id="GO:0016810">
    <property type="term" value="F:hydrolase activity, acting on carbon-nitrogen (but not peptide) bonds"/>
    <property type="evidence" value="ECO:0007669"/>
    <property type="project" value="InterPro"/>
</dbReference>
<reference evidence="14 15" key="1">
    <citation type="journal article" date="2018" name="Evol. Lett.">
        <title>Horizontal gene cluster transfer increased hallucinogenic mushroom diversity.</title>
        <authorList>
            <person name="Reynolds H.T."/>
            <person name="Vijayakumar V."/>
            <person name="Gluck-Thaler E."/>
            <person name="Korotkin H.B."/>
            <person name="Matheny P.B."/>
            <person name="Slot J.C."/>
        </authorList>
    </citation>
    <scope>NUCLEOTIDE SEQUENCE [LARGE SCALE GENOMIC DNA]</scope>
    <source>
        <strain evidence="14 15">2629</strain>
    </source>
</reference>
<dbReference type="GO" id="GO:0005975">
    <property type="term" value="P:carbohydrate metabolic process"/>
    <property type="evidence" value="ECO:0007669"/>
    <property type="project" value="InterPro"/>
</dbReference>
<dbReference type="OrthoDB" id="2125469at2759"/>
<evidence type="ECO:0000256" key="3">
    <source>
        <dbReference type="ARBA" id="ARBA00022475"/>
    </source>
</evidence>
<evidence type="ECO:0000313" key="15">
    <source>
        <dbReference type="Proteomes" id="UP000284842"/>
    </source>
</evidence>
<evidence type="ECO:0000256" key="11">
    <source>
        <dbReference type="ARBA" id="ARBA00023316"/>
    </source>
</evidence>
<evidence type="ECO:0000256" key="2">
    <source>
        <dbReference type="ARBA" id="ARBA00004609"/>
    </source>
</evidence>
<dbReference type="PROSITE" id="PS51677">
    <property type="entry name" value="NODB"/>
    <property type="match status" value="1"/>
</dbReference>
<dbReference type="Proteomes" id="UP000284842">
    <property type="component" value="Unassembled WGS sequence"/>
</dbReference>
<evidence type="ECO:0000256" key="4">
    <source>
        <dbReference type="ARBA" id="ARBA00022622"/>
    </source>
</evidence>
<dbReference type="PANTHER" id="PTHR46471">
    <property type="entry name" value="CHITIN DEACETYLASE"/>
    <property type="match status" value="1"/>
</dbReference>
<feature type="domain" description="NodB homology" evidence="13">
    <location>
        <begin position="58"/>
        <end position="261"/>
    </location>
</feature>
<evidence type="ECO:0000256" key="1">
    <source>
        <dbReference type="ARBA" id="ARBA00001941"/>
    </source>
</evidence>
<keyword evidence="10" id="KW-0449">Lipoprotein</keyword>
<dbReference type="InterPro" id="IPR011330">
    <property type="entry name" value="Glyco_hydro/deAcase_b/a-brl"/>
</dbReference>
<keyword evidence="5" id="KW-0479">Metal-binding</keyword>